<feature type="domain" description="Fringe-like glycosyltransferase" evidence="24">
    <location>
        <begin position="64"/>
        <end position="228"/>
    </location>
</feature>
<keyword evidence="8" id="KW-0808">Transferase</keyword>
<proteinExistence type="inferred from homology"/>
<evidence type="ECO:0000256" key="7">
    <source>
        <dbReference type="ARBA" id="ARBA00022676"/>
    </source>
</evidence>
<evidence type="ECO:0000256" key="17">
    <source>
        <dbReference type="ARBA" id="ARBA00023211"/>
    </source>
</evidence>
<dbReference type="InterPro" id="IPR003378">
    <property type="entry name" value="Fringe-like_glycosylTrfase"/>
</dbReference>
<name>A0A9P9YL69_9MUSC</name>
<comment type="function">
    <text evidence="22">Glycosyltransferase that generates the core 1 O-glycan Gal-beta1-3GalNAc-alpha1-Ser/Thr (T antigen), which is a precursor for many extended O-glycans in glycoproteins.</text>
</comment>
<feature type="transmembrane region" description="Helical" evidence="23">
    <location>
        <begin position="354"/>
        <end position="375"/>
    </location>
</feature>
<evidence type="ECO:0000256" key="23">
    <source>
        <dbReference type="SAM" id="Phobius"/>
    </source>
</evidence>
<sequence length="694" mass="80503">MYRNILCLALGLIIGIRLTDFFEYFQLTETQFGSTAITEIDDEATPQLPTEEELAQWLHNETRVLCMVLTMPKNHQTRVRKVKRTWGKRCNKLIFISSQQDQELGAIDVGVPEERNNLYPKMRKALEFVYKNYVEEYDWFLKADDDTFVIMENLRLLLYPYDPEAALYFGHRFRTTFPQGYMSGGAGYVISRDALRRLNLFAFNNTRFCPLNNMSEDRQIGFCLQNVGVVAGDSRDEEGRDRFLPMSLKNMLPTFPTDNWLHKLTFYEPVNETGSSSGISFHYVKNHEFEMYEFLLYRLRVFGTPLSQRTLPPRLEDKQLQNQMNYWSQENSTNPYACHSVGSLSSCKMLSTQYIMILVMVRNILFLVLGIIIGVRLTDFVGYLKLWRDNDIKASEKAALLKYPVATEEHLAIWLRREVRILCLVLTMPSSHSTKAARVNRTWGARCNKLIFMSTKTDPHLNILKINISESRNNLYAKVRTGMGYVHKHHLNEYDWFLKADDDTYVVMENLRLFLYPYDPESSVYFGCRFKSSYSQGYMSGGGGYVLSRDALRRLNLFALNSTTTCKLNGDSEDVQIGHCLQDVGVVAGDTRDFQGHHRFLPVSPWTLIPFIPYGSWMDSYFFHQPNPHSCCSSSLINFHPARVCAFDLWEFFVHRLSVFGHPMGAVELPPRLNFREMHAQLRYWSQVVSDSHG</sequence>
<organism evidence="25 26">
    <name type="scientific">Drosophila gunungcola</name>
    <name type="common">fruit fly</name>
    <dbReference type="NCBI Taxonomy" id="103775"/>
    <lineage>
        <taxon>Eukaryota</taxon>
        <taxon>Metazoa</taxon>
        <taxon>Ecdysozoa</taxon>
        <taxon>Arthropoda</taxon>
        <taxon>Hexapoda</taxon>
        <taxon>Insecta</taxon>
        <taxon>Pterygota</taxon>
        <taxon>Neoptera</taxon>
        <taxon>Endopterygota</taxon>
        <taxon>Diptera</taxon>
        <taxon>Brachycera</taxon>
        <taxon>Muscomorpha</taxon>
        <taxon>Ephydroidea</taxon>
        <taxon>Drosophilidae</taxon>
        <taxon>Drosophila</taxon>
        <taxon>Sophophora</taxon>
    </lineage>
</organism>
<keyword evidence="17" id="KW-0464">Manganese</keyword>
<dbReference type="EMBL" id="JAMKOV010000006">
    <property type="protein sequence ID" value="KAI8039018.1"/>
    <property type="molecule type" value="Genomic_DNA"/>
</dbReference>
<evidence type="ECO:0000256" key="16">
    <source>
        <dbReference type="ARBA" id="ARBA00023180"/>
    </source>
</evidence>
<comment type="similarity">
    <text evidence="4">Belongs to the glycosyltransferase 31 family. Beta3-Gal-T subfamily.</text>
</comment>
<evidence type="ECO:0000256" key="10">
    <source>
        <dbReference type="ARBA" id="ARBA00022723"/>
    </source>
</evidence>
<evidence type="ECO:0000256" key="14">
    <source>
        <dbReference type="ARBA" id="ARBA00023136"/>
    </source>
</evidence>
<evidence type="ECO:0000256" key="1">
    <source>
        <dbReference type="ARBA" id="ARBA00001936"/>
    </source>
</evidence>
<evidence type="ECO:0000256" key="5">
    <source>
        <dbReference type="ARBA" id="ARBA00011748"/>
    </source>
</evidence>
<dbReference type="GO" id="GO:0016263">
    <property type="term" value="F:glycoprotein-N-acetylgalactosamine 3-beta-galactosyltransferase activity"/>
    <property type="evidence" value="ECO:0007669"/>
    <property type="project" value="UniProtKB-EC"/>
</dbReference>
<comment type="cofactor">
    <cofactor evidence="1">
        <name>Mn(2+)</name>
        <dbReference type="ChEBI" id="CHEBI:29035"/>
    </cofactor>
</comment>
<evidence type="ECO:0000256" key="20">
    <source>
        <dbReference type="ARBA" id="ARBA00042009"/>
    </source>
</evidence>
<evidence type="ECO:0000256" key="9">
    <source>
        <dbReference type="ARBA" id="ARBA00022692"/>
    </source>
</evidence>
<keyword evidence="15" id="KW-1015">Disulfide bond</keyword>
<feature type="domain" description="Fringe-like glycosyltransferase" evidence="24">
    <location>
        <begin position="424"/>
        <end position="590"/>
    </location>
</feature>
<evidence type="ECO:0000256" key="3">
    <source>
        <dbReference type="ARBA" id="ARBA00004922"/>
    </source>
</evidence>
<evidence type="ECO:0000256" key="6">
    <source>
        <dbReference type="ARBA" id="ARBA00012557"/>
    </source>
</evidence>
<keyword evidence="12" id="KW-0735">Signal-anchor</keyword>
<dbReference type="GO" id="GO:0016020">
    <property type="term" value="C:membrane"/>
    <property type="evidence" value="ECO:0007669"/>
    <property type="project" value="UniProtKB-SubCell"/>
</dbReference>
<keyword evidence="11" id="KW-0547">Nucleotide-binding</keyword>
<comment type="subcellular location">
    <subcellularLocation>
        <location evidence="2">Membrane</location>
        <topology evidence="2">Single-pass type II membrane protein</topology>
    </subcellularLocation>
</comment>
<keyword evidence="14 23" id="KW-0472">Membrane</keyword>
<dbReference type="Proteomes" id="UP001059596">
    <property type="component" value="Unassembled WGS sequence"/>
</dbReference>
<evidence type="ECO:0000256" key="11">
    <source>
        <dbReference type="ARBA" id="ARBA00022741"/>
    </source>
</evidence>
<dbReference type="PANTHER" id="PTHR23033">
    <property type="entry name" value="BETA1,3-GALACTOSYLTRANSFERASE"/>
    <property type="match status" value="1"/>
</dbReference>
<keyword evidence="26" id="KW-1185">Reference proteome</keyword>
<keyword evidence="16" id="KW-0325">Glycoprotein</keyword>
<reference evidence="25" key="1">
    <citation type="journal article" date="2023" name="Genome Biol. Evol.">
        <title>Long-read-based Genome Assembly of Drosophila gunungcola Reveals Fewer Chemosensory Genes in Flower-breeding Species.</title>
        <authorList>
            <person name="Negi A."/>
            <person name="Liao B.Y."/>
            <person name="Yeh S.D."/>
        </authorList>
    </citation>
    <scope>NUCLEOTIDE SEQUENCE</scope>
    <source>
        <strain evidence="25">Sukarami</strain>
    </source>
</reference>
<evidence type="ECO:0000256" key="22">
    <source>
        <dbReference type="ARBA" id="ARBA00059245"/>
    </source>
</evidence>
<keyword evidence="13 23" id="KW-1133">Transmembrane helix</keyword>
<evidence type="ECO:0000313" key="25">
    <source>
        <dbReference type="EMBL" id="KAI8039018.1"/>
    </source>
</evidence>
<dbReference type="InterPro" id="IPR026050">
    <property type="entry name" value="C1GALT1/C1GALT1_chp1"/>
</dbReference>
<accession>A0A9P9YL69</accession>
<evidence type="ECO:0000256" key="18">
    <source>
        <dbReference type="ARBA" id="ARBA00040898"/>
    </source>
</evidence>
<evidence type="ECO:0000259" key="24">
    <source>
        <dbReference type="Pfam" id="PF02434"/>
    </source>
</evidence>
<comment type="subunit">
    <text evidence="5">Homodimer; disulfide-linked.</text>
</comment>
<evidence type="ECO:0000256" key="13">
    <source>
        <dbReference type="ARBA" id="ARBA00022989"/>
    </source>
</evidence>
<dbReference type="FunFam" id="3.90.550.50:FF:000017">
    <property type="entry name" value="Glycoprotein-N-acetylgalactosamine 3-beta-galactosyltransferase 1"/>
    <property type="match status" value="2"/>
</dbReference>
<gene>
    <name evidence="25" type="ORF">M5D96_007733</name>
</gene>
<evidence type="ECO:0000256" key="21">
    <source>
        <dbReference type="ARBA" id="ARBA00043065"/>
    </source>
</evidence>
<dbReference type="Gene3D" id="3.90.550.50">
    <property type="match status" value="2"/>
</dbReference>
<dbReference type="AlphaFoldDB" id="A0A9P9YL69"/>
<dbReference type="PANTHER" id="PTHR23033:SF14">
    <property type="entry name" value="GLYCOPROTEIN-N-ACETYLGALACTOSAMINE 3-BETA-GALACTOSYLTRANSFERASE 1-RELATED"/>
    <property type="match status" value="1"/>
</dbReference>
<keyword evidence="9 23" id="KW-0812">Transmembrane</keyword>
<dbReference type="GO" id="GO:0030145">
    <property type="term" value="F:manganese ion binding"/>
    <property type="evidence" value="ECO:0007669"/>
    <property type="project" value="UniProtKB-ARBA"/>
</dbReference>
<evidence type="ECO:0000256" key="12">
    <source>
        <dbReference type="ARBA" id="ARBA00022968"/>
    </source>
</evidence>
<evidence type="ECO:0000256" key="15">
    <source>
        <dbReference type="ARBA" id="ARBA00023157"/>
    </source>
</evidence>
<evidence type="ECO:0000256" key="2">
    <source>
        <dbReference type="ARBA" id="ARBA00004606"/>
    </source>
</evidence>
<protein>
    <recommendedName>
        <fullName evidence="18">Glycoprotein-N-acetylgalactosamine 3-beta-galactosyltransferase 1</fullName>
        <ecNumber evidence="6">2.4.1.122</ecNumber>
    </recommendedName>
    <alternativeName>
        <fullName evidence="20">Core 1 O-glycan T-synthase</fullName>
    </alternativeName>
    <alternativeName>
        <fullName evidence="21">Core 1 UDP-galactose:N-acetylgalactosamine-alpha-R beta 1,3-galactosyltransferase 1</fullName>
    </alternativeName>
    <alternativeName>
        <fullName evidence="19">Core 1 beta1,3-galactosyltransferase 1</fullName>
    </alternativeName>
</protein>
<dbReference type="Pfam" id="PF02434">
    <property type="entry name" value="Fringe"/>
    <property type="match status" value="2"/>
</dbReference>
<evidence type="ECO:0000256" key="8">
    <source>
        <dbReference type="ARBA" id="ARBA00022679"/>
    </source>
</evidence>
<dbReference type="GO" id="GO:0000166">
    <property type="term" value="F:nucleotide binding"/>
    <property type="evidence" value="ECO:0007669"/>
    <property type="project" value="UniProtKB-KW"/>
</dbReference>
<keyword evidence="7" id="KW-0328">Glycosyltransferase</keyword>
<evidence type="ECO:0000256" key="19">
    <source>
        <dbReference type="ARBA" id="ARBA00041226"/>
    </source>
</evidence>
<evidence type="ECO:0000256" key="4">
    <source>
        <dbReference type="ARBA" id="ARBA00006462"/>
    </source>
</evidence>
<evidence type="ECO:0000313" key="26">
    <source>
        <dbReference type="Proteomes" id="UP001059596"/>
    </source>
</evidence>
<dbReference type="EC" id="2.4.1.122" evidence="6"/>
<comment type="pathway">
    <text evidence="3">Protein modification; protein glycosylation.</text>
</comment>
<comment type="caution">
    <text evidence="25">The sequence shown here is derived from an EMBL/GenBank/DDBJ whole genome shotgun (WGS) entry which is preliminary data.</text>
</comment>
<keyword evidence="10" id="KW-0479">Metal-binding</keyword>